<protein>
    <submittedName>
        <fullName evidence="2">Uncharacterized protein</fullName>
    </submittedName>
</protein>
<evidence type="ECO:0000313" key="3">
    <source>
        <dbReference type="Proteomes" id="UP001193081"/>
    </source>
</evidence>
<dbReference type="EMBL" id="SIJK02000080">
    <property type="protein sequence ID" value="MBP1468626.1"/>
    <property type="molecule type" value="Genomic_DNA"/>
</dbReference>
<dbReference type="RefSeq" id="WP_135481553.1">
    <property type="nucleotide sequence ID" value="NZ_SIJK02000080.1"/>
</dbReference>
<feature type="region of interest" description="Disordered" evidence="1">
    <location>
        <begin position="51"/>
        <end position="89"/>
    </location>
</feature>
<evidence type="ECO:0000313" key="2">
    <source>
        <dbReference type="EMBL" id="MBP1468626.1"/>
    </source>
</evidence>
<evidence type="ECO:0000256" key="1">
    <source>
        <dbReference type="SAM" id="MobiDB-lite"/>
    </source>
</evidence>
<dbReference type="Proteomes" id="UP001193081">
    <property type="component" value="Unassembled WGS sequence"/>
</dbReference>
<gene>
    <name evidence="2" type="ORF">EYB53_023130</name>
</gene>
<proteinExistence type="predicted"/>
<name>A0ABS4DGQ7_9CHLR</name>
<organism evidence="2 3">
    <name type="scientific">Candidatus Chloroploca mongolica</name>
    <dbReference type="NCBI Taxonomy" id="2528176"/>
    <lineage>
        <taxon>Bacteria</taxon>
        <taxon>Bacillati</taxon>
        <taxon>Chloroflexota</taxon>
        <taxon>Chloroflexia</taxon>
        <taxon>Chloroflexales</taxon>
        <taxon>Chloroflexineae</taxon>
        <taxon>Oscillochloridaceae</taxon>
        <taxon>Candidatus Chloroploca</taxon>
    </lineage>
</organism>
<reference evidence="2 3" key="1">
    <citation type="submission" date="2021-03" db="EMBL/GenBank/DDBJ databases">
        <authorList>
            <person name="Grouzdev D.S."/>
        </authorList>
    </citation>
    <scope>NUCLEOTIDE SEQUENCE [LARGE SCALE GENOMIC DNA]</scope>
    <source>
        <strain evidence="2 3">M50-1</strain>
    </source>
</reference>
<feature type="region of interest" description="Disordered" evidence="1">
    <location>
        <begin position="106"/>
        <end position="126"/>
    </location>
</feature>
<keyword evidence="3" id="KW-1185">Reference proteome</keyword>
<sequence length="126" mass="13876">MILARVLFKSRDYRDYSLYDLEDEIDLKAAPYEKTIISQLSKHVIPSLQSGSAQQRIKPSGEPSVLAQSSETTQQQVAPSGVRLAPEQPDSVTALNWSETNQGPIVLSETLFGATPEGEDQRTEEA</sequence>
<feature type="compositionally biased region" description="Polar residues" evidence="1">
    <location>
        <begin position="66"/>
        <end position="78"/>
    </location>
</feature>
<comment type="caution">
    <text evidence="2">The sequence shown here is derived from an EMBL/GenBank/DDBJ whole genome shotgun (WGS) entry which is preliminary data.</text>
</comment>
<accession>A0ABS4DGQ7</accession>